<dbReference type="Gene3D" id="2.70.70.10">
    <property type="entry name" value="Glucose Permease (Domain IIA)"/>
    <property type="match status" value="1"/>
</dbReference>
<evidence type="ECO:0000256" key="3">
    <source>
        <dbReference type="ARBA" id="ARBA00022670"/>
    </source>
</evidence>
<dbReference type="GO" id="GO:0046872">
    <property type="term" value="F:metal ion binding"/>
    <property type="evidence" value="ECO:0007669"/>
    <property type="project" value="UniProtKB-KW"/>
</dbReference>
<accession>A0A7W0C6K1</accession>
<evidence type="ECO:0000256" key="4">
    <source>
        <dbReference type="ARBA" id="ARBA00022723"/>
    </source>
</evidence>
<name>A0A7W0C6K1_9BACT</name>
<evidence type="ECO:0000259" key="8">
    <source>
        <dbReference type="Pfam" id="PF01551"/>
    </source>
</evidence>
<comment type="subcellular location">
    <subcellularLocation>
        <location evidence="2">Cell envelope</location>
    </subcellularLocation>
</comment>
<dbReference type="InterPro" id="IPR016047">
    <property type="entry name" value="M23ase_b-sheet_dom"/>
</dbReference>
<proteinExistence type="predicted"/>
<dbReference type="InterPro" id="IPR045834">
    <property type="entry name" value="Csd3_N2"/>
</dbReference>
<evidence type="ECO:0000313" key="11">
    <source>
        <dbReference type="Proteomes" id="UP000525298"/>
    </source>
</evidence>
<dbReference type="CDD" id="cd12797">
    <property type="entry name" value="M23_peptidase"/>
    <property type="match status" value="1"/>
</dbReference>
<dbReference type="Gene3D" id="3.10.450.350">
    <property type="match status" value="1"/>
</dbReference>
<dbReference type="InterPro" id="IPR011055">
    <property type="entry name" value="Dup_hybrid_motif"/>
</dbReference>
<dbReference type="RefSeq" id="WP_181549758.1">
    <property type="nucleotide sequence ID" value="NZ_JACDUS010000001.1"/>
</dbReference>
<evidence type="ECO:0000256" key="1">
    <source>
        <dbReference type="ARBA" id="ARBA00001947"/>
    </source>
</evidence>
<dbReference type="AlphaFoldDB" id="A0A7W0C6K1"/>
<dbReference type="PANTHER" id="PTHR21666:SF288">
    <property type="entry name" value="CELL DIVISION PROTEIN YTFB"/>
    <property type="match status" value="1"/>
</dbReference>
<dbReference type="Pfam" id="PF19425">
    <property type="entry name" value="Csd3_N2"/>
    <property type="match status" value="1"/>
</dbReference>
<dbReference type="Proteomes" id="UP000525298">
    <property type="component" value="Unassembled WGS sequence"/>
</dbReference>
<dbReference type="Pfam" id="PF01551">
    <property type="entry name" value="Peptidase_M23"/>
    <property type="match status" value="1"/>
</dbReference>
<organism evidence="10 11">
    <name type="scientific">Desulfosalsimonas propionicica</name>
    <dbReference type="NCBI Taxonomy" id="332175"/>
    <lineage>
        <taxon>Bacteria</taxon>
        <taxon>Pseudomonadati</taxon>
        <taxon>Thermodesulfobacteriota</taxon>
        <taxon>Desulfobacteria</taxon>
        <taxon>Desulfobacterales</taxon>
        <taxon>Desulfosalsimonadaceae</taxon>
        <taxon>Desulfosalsimonas</taxon>
    </lineage>
</organism>
<dbReference type="EMBL" id="JACDUS010000001">
    <property type="protein sequence ID" value="MBA2880091.1"/>
    <property type="molecule type" value="Genomic_DNA"/>
</dbReference>
<feature type="domain" description="M23ase beta-sheet core" evidence="8">
    <location>
        <begin position="342"/>
        <end position="439"/>
    </location>
</feature>
<keyword evidence="7" id="KW-0482">Metalloprotease</keyword>
<evidence type="ECO:0000313" key="10">
    <source>
        <dbReference type="EMBL" id="MBA2880091.1"/>
    </source>
</evidence>
<comment type="caution">
    <text evidence="10">The sequence shown here is derived from an EMBL/GenBank/DDBJ whole genome shotgun (WGS) entry which is preliminary data.</text>
</comment>
<dbReference type="GO" id="GO:0030313">
    <property type="term" value="C:cell envelope"/>
    <property type="evidence" value="ECO:0007669"/>
    <property type="project" value="UniProtKB-SubCell"/>
</dbReference>
<evidence type="ECO:0000259" key="9">
    <source>
        <dbReference type="Pfam" id="PF19425"/>
    </source>
</evidence>
<keyword evidence="5 10" id="KW-0378">Hydrolase</keyword>
<sequence>MIYTPYHYRRCIRCLDRSRARKKTTKKAAGGLFVIALLLCASLVLRDNSASLPGISDCDAFPDRNPNKALLRPVTTDTGVVTEATDAKAPSVMENHPGARQIWDQDFGSTLEETRVRVAAGDTLYQILCKKGLGRREAYDLTQAMRPVFNPAQLRQGQELSMGFVRGPQGSDMLQVLTLSLDAKTRVEVMRGNDHCFKARRVERQLQKRPARFAAEVSSSLYQAARDQGLPISVLMKLIRVYSYDVDFQRDLHSGDRVEILYEEKTTPEGRRVEAGDILYAAIRTNGRTLRVYRHETQDGNARFFDSEGNSVRKALMVTPIDGAAISSGYGMRRHPILGYNRMHKGLDFAAPKGTPIMAGGDGVVTYAGPRGSYGNYVHIRHPNNYETVYAHMSRHAEGLQSGKRVKQGEIIGYVGSTGRSTGPHLHYEIRHAGKSINPSTLKAPPGRGLEGDEMQRFLATKGHLENLYASLADSSKLALAEAPDEQQKFPAKN</sequence>
<reference evidence="10 11" key="1">
    <citation type="submission" date="2020-07" db="EMBL/GenBank/DDBJ databases">
        <title>Genomic Encyclopedia of Type Strains, Phase IV (KMG-IV): sequencing the most valuable type-strain genomes for metagenomic binning, comparative biology and taxonomic classification.</title>
        <authorList>
            <person name="Goeker M."/>
        </authorList>
    </citation>
    <scope>NUCLEOTIDE SEQUENCE [LARGE SCALE GENOMIC DNA]</scope>
    <source>
        <strain evidence="10 11">DSM 17721</strain>
    </source>
</reference>
<dbReference type="InterPro" id="IPR050570">
    <property type="entry name" value="Cell_wall_metabolism_enzyme"/>
</dbReference>
<evidence type="ECO:0000256" key="7">
    <source>
        <dbReference type="ARBA" id="ARBA00023049"/>
    </source>
</evidence>
<dbReference type="SUPFAM" id="SSF51261">
    <property type="entry name" value="Duplicated hybrid motif"/>
    <property type="match status" value="1"/>
</dbReference>
<dbReference type="PANTHER" id="PTHR21666">
    <property type="entry name" value="PEPTIDASE-RELATED"/>
    <property type="match status" value="1"/>
</dbReference>
<keyword evidence="4" id="KW-0479">Metal-binding</keyword>
<keyword evidence="3" id="KW-0645">Protease</keyword>
<evidence type="ECO:0000256" key="6">
    <source>
        <dbReference type="ARBA" id="ARBA00022833"/>
    </source>
</evidence>
<evidence type="ECO:0000256" key="2">
    <source>
        <dbReference type="ARBA" id="ARBA00004196"/>
    </source>
</evidence>
<protein>
    <submittedName>
        <fullName evidence="10">Murein DD-endopeptidase MepM/ murein hydrolase activator NlpD</fullName>
    </submittedName>
</protein>
<gene>
    <name evidence="10" type="ORF">HNR65_000398</name>
</gene>
<keyword evidence="11" id="KW-1185">Reference proteome</keyword>
<comment type="cofactor">
    <cofactor evidence="1">
        <name>Zn(2+)</name>
        <dbReference type="ChEBI" id="CHEBI:29105"/>
    </cofactor>
</comment>
<feature type="domain" description="Csd3-like second N-terminal" evidence="9">
    <location>
        <begin position="212"/>
        <end position="321"/>
    </location>
</feature>
<dbReference type="FunFam" id="2.70.70.10:FF:000006">
    <property type="entry name" value="M23 family peptidase"/>
    <property type="match status" value="1"/>
</dbReference>
<dbReference type="GO" id="GO:0006508">
    <property type="term" value="P:proteolysis"/>
    <property type="evidence" value="ECO:0007669"/>
    <property type="project" value="UniProtKB-KW"/>
</dbReference>
<dbReference type="GO" id="GO:0004222">
    <property type="term" value="F:metalloendopeptidase activity"/>
    <property type="evidence" value="ECO:0007669"/>
    <property type="project" value="TreeGrafter"/>
</dbReference>
<keyword evidence="6" id="KW-0862">Zinc</keyword>
<evidence type="ECO:0000256" key="5">
    <source>
        <dbReference type="ARBA" id="ARBA00022801"/>
    </source>
</evidence>